<dbReference type="EMBL" id="BARV01041211">
    <property type="protein sequence ID" value="GAI48662.1"/>
    <property type="molecule type" value="Genomic_DNA"/>
</dbReference>
<protein>
    <submittedName>
        <fullName evidence="1">Uncharacterized protein</fullName>
    </submittedName>
</protein>
<gene>
    <name evidence="1" type="ORF">S06H3_62480</name>
</gene>
<dbReference type="AlphaFoldDB" id="X1NX86"/>
<organism evidence="1">
    <name type="scientific">marine sediment metagenome</name>
    <dbReference type="NCBI Taxonomy" id="412755"/>
    <lineage>
        <taxon>unclassified sequences</taxon>
        <taxon>metagenomes</taxon>
        <taxon>ecological metagenomes</taxon>
    </lineage>
</organism>
<accession>X1NX86</accession>
<comment type="caution">
    <text evidence="1">The sequence shown here is derived from an EMBL/GenBank/DDBJ whole genome shotgun (WGS) entry which is preliminary data.</text>
</comment>
<evidence type="ECO:0000313" key="1">
    <source>
        <dbReference type="EMBL" id="GAI48662.1"/>
    </source>
</evidence>
<sequence length="88" mass="9551">MKMPSLMLVVGGIAALSVAALSTSASERIKLTPEMSEKEIARLHPKDVEPSLLPLDSIEELHTTGTPQEVNVATWRLKVKGEKVNAFL</sequence>
<name>X1NX86_9ZZZZ</name>
<reference evidence="1" key="1">
    <citation type="journal article" date="2014" name="Front. Microbiol.">
        <title>High frequency of phylogenetically diverse reductive dehalogenase-homologous genes in deep subseafloor sedimentary metagenomes.</title>
        <authorList>
            <person name="Kawai M."/>
            <person name="Futagami T."/>
            <person name="Toyoda A."/>
            <person name="Takaki Y."/>
            <person name="Nishi S."/>
            <person name="Hori S."/>
            <person name="Arai W."/>
            <person name="Tsubouchi T."/>
            <person name="Morono Y."/>
            <person name="Uchiyama I."/>
            <person name="Ito T."/>
            <person name="Fujiyama A."/>
            <person name="Inagaki F."/>
            <person name="Takami H."/>
        </authorList>
    </citation>
    <scope>NUCLEOTIDE SEQUENCE</scope>
    <source>
        <strain evidence="1">Expedition CK06-06</strain>
    </source>
</reference>
<proteinExistence type="predicted"/>
<feature type="non-terminal residue" evidence="1">
    <location>
        <position position="88"/>
    </location>
</feature>